<evidence type="ECO:0000256" key="6">
    <source>
        <dbReference type="ARBA" id="ARBA00023136"/>
    </source>
</evidence>
<keyword evidence="2 7" id="KW-0813">Transport</keyword>
<feature type="transmembrane region" description="Helical" evidence="7">
    <location>
        <begin position="12"/>
        <end position="28"/>
    </location>
</feature>
<name>A0A1W6ZTI3_9HYPH</name>
<keyword evidence="6 7" id="KW-0472">Membrane</keyword>
<feature type="transmembrane region" description="Helical" evidence="7">
    <location>
        <begin position="226"/>
        <end position="244"/>
    </location>
</feature>
<evidence type="ECO:0000313" key="8">
    <source>
        <dbReference type="EMBL" id="ARQ00606.1"/>
    </source>
</evidence>
<reference evidence="8 9" key="1">
    <citation type="submission" date="2017-05" db="EMBL/GenBank/DDBJ databases">
        <title>Full genome sequence of Pseudorhodoplanes sinuspersici.</title>
        <authorList>
            <person name="Dastgheib S.M.M."/>
            <person name="Shavandi M."/>
            <person name="Tirandaz H."/>
        </authorList>
    </citation>
    <scope>NUCLEOTIDE SEQUENCE [LARGE SCALE GENOMIC DNA]</scope>
    <source>
        <strain evidence="8 9">RIPI110</strain>
    </source>
</reference>
<feature type="transmembrane region" description="Helical" evidence="7">
    <location>
        <begin position="192"/>
        <end position="214"/>
    </location>
</feature>
<dbReference type="AlphaFoldDB" id="A0A1W6ZTI3"/>
<keyword evidence="4 7" id="KW-0812">Transmembrane</keyword>
<keyword evidence="5 7" id="KW-1133">Transmembrane helix</keyword>
<dbReference type="GO" id="GO:0005886">
    <property type="term" value="C:plasma membrane"/>
    <property type="evidence" value="ECO:0007669"/>
    <property type="project" value="UniProtKB-SubCell"/>
</dbReference>
<protein>
    <submittedName>
        <fullName evidence="8">Uncharacterized protein</fullName>
    </submittedName>
</protein>
<evidence type="ECO:0000256" key="2">
    <source>
        <dbReference type="ARBA" id="ARBA00022448"/>
    </source>
</evidence>
<proteinExistence type="inferred from homology"/>
<dbReference type="RefSeq" id="WP_086089002.1">
    <property type="nucleotide sequence ID" value="NZ_CP021112.1"/>
</dbReference>
<dbReference type="InterPro" id="IPR000515">
    <property type="entry name" value="MetI-like"/>
</dbReference>
<feature type="transmembrane region" description="Helical" evidence="7">
    <location>
        <begin position="66"/>
        <end position="88"/>
    </location>
</feature>
<dbReference type="Proteomes" id="UP000194137">
    <property type="component" value="Chromosome"/>
</dbReference>
<comment type="similarity">
    <text evidence="7">Belongs to the binding-protein-dependent transport system permease family.</text>
</comment>
<dbReference type="SUPFAM" id="SSF161098">
    <property type="entry name" value="MetI-like"/>
    <property type="match status" value="1"/>
</dbReference>
<comment type="subcellular location">
    <subcellularLocation>
        <location evidence="1 7">Cell membrane</location>
        <topology evidence="1 7">Multi-pass membrane protein</topology>
    </subcellularLocation>
</comment>
<dbReference type="PANTHER" id="PTHR30151:SF0">
    <property type="entry name" value="ABC TRANSPORTER PERMEASE PROTEIN MJ0413-RELATED"/>
    <property type="match status" value="1"/>
</dbReference>
<dbReference type="KEGG" id="psin:CAK95_17120"/>
<feature type="transmembrane region" description="Helical" evidence="7">
    <location>
        <begin position="127"/>
        <end position="147"/>
    </location>
</feature>
<evidence type="ECO:0000256" key="7">
    <source>
        <dbReference type="RuleBase" id="RU363032"/>
    </source>
</evidence>
<sequence>MTLTSERLTSWRRAATSIIGVLVLYEIVARSGYFPAVLLPPLSKVVVTLYTSLIDGTMLHHAAATLYRVLFGMVLATIVAVPLGVLMARFKPVENFCLPLASALMPIPSLAWVPVFILWFGLGNTVAILIVFYASTFPILLNTWSGVRSVNPLWLRAAGAMGAGGQSLFWKVMIPAASPFIITGIRQAFLRAWIAVIGAEFLAASDFGLGWVIFDAKEFLNADLMLASLAVIGFIGFVFERIVFGSVEKATVMRWGMVRAAKT</sequence>
<dbReference type="OrthoDB" id="9796361at2"/>
<dbReference type="STRING" id="1235591.CAK95_17120"/>
<evidence type="ECO:0000256" key="4">
    <source>
        <dbReference type="ARBA" id="ARBA00022692"/>
    </source>
</evidence>
<evidence type="ECO:0000256" key="5">
    <source>
        <dbReference type="ARBA" id="ARBA00022989"/>
    </source>
</evidence>
<accession>A0A1W6ZTI3</accession>
<dbReference type="EMBL" id="CP021112">
    <property type="protein sequence ID" value="ARQ00606.1"/>
    <property type="molecule type" value="Genomic_DNA"/>
</dbReference>
<feature type="transmembrane region" description="Helical" evidence="7">
    <location>
        <begin position="100"/>
        <end position="120"/>
    </location>
</feature>
<evidence type="ECO:0000313" key="9">
    <source>
        <dbReference type="Proteomes" id="UP000194137"/>
    </source>
</evidence>
<keyword evidence="3" id="KW-1003">Cell membrane</keyword>
<dbReference type="Gene3D" id="1.10.3720.10">
    <property type="entry name" value="MetI-like"/>
    <property type="match status" value="1"/>
</dbReference>
<dbReference type="CDD" id="cd06261">
    <property type="entry name" value="TM_PBP2"/>
    <property type="match status" value="1"/>
</dbReference>
<dbReference type="Pfam" id="PF00528">
    <property type="entry name" value="BPD_transp_1"/>
    <property type="match status" value="1"/>
</dbReference>
<dbReference type="GO" id="GO:0055085">
    <property type="term" value="P:transmembrane transport"/>
    <property type="evidence" value="ECO:0007669"/>
    <property type="project" value="InterPro"/>
</dbReference>
<dbReference type="PROSITE" id="PS50928">
    <property type="entry name" value="ABC_TM1"/>
    <property type="match status" value="1"/>
</dbReference>
<dbReference type="PANTHER" id="PTHR30151">
    <property type="entry name" value="ALKANE SULFONATE ABC TRANSPORTER-RELATED, MEMBRANE SUBUNIT"/>
    <property type="match status" value="1"/>
</dbReference>
<evidence type="ECO:0000256" key="1">
    <source>
        <dbReference type="ARBA" id="ARBA00004651"/>
    </source>
</evidence>
<keyword evidence="9" id="KW-1185">Reference proteome</keyword>
<dbReference type="InterPro" id="IPR035906">
    <property type="entry name" value="MetI-like_sf"/>
</dbReference>
<organism evidence="8 9">
    <name type="scientific">Pseudorhodoplanes sinuspersici</name>
    <dbReference type="NCBI Taxonomy" id="1235591"/>
    <lineage>
        <taxon>Bacteria</taxon>
        <taxon>Pseudomonadati</taxon>
        <taxon>Pseudomonadota</taxon>
        <taxon>Alphaproteobacteria</taxon>
        <taxon>Hyphomicrobiales</taxon>
        <taxon>Pseudorhodoplanes</taxon>
    </lineage>
</organism>
<evidence type="ECO:0000256" key="3">
    <source>
        <dbReference type="ARBA" id="ARBA00022475"/>
    </source>
</evidence>
<gene>
    <name evidence="8" type="ORF">CAK95_17120</name>
</gene>